<proteinExistence type="inferred from homology"/>
<dbReference type="AlphaFoldDB" id="A0A4D9CV44"/>
<sequence>MGPFFHFRRPQKPNTSTSRSTRVGTLCGSTPRGFAAFFHSLPPPSNATGVLSSSQKVFRFFARDQGNFFSSHGPEARDLAARFYSTQTVVRSQGGLSSLSISRKLFASRVLPSLLASGAAVEIWDQAGGEGSEQEEWFLARAGRPGDTRALEDVMLAFSGQGASQAEQEASSLIGTGVTMAVLVQDGGAGRGAFGVAVANTSFRTLALGELEDAGDPKTLESLVVQVGARECLVLRPEDGAKGAQAGSDAGVRAVAAVMARCGVVHNVVERESPQRNLGESVSALKAIRALAEGRDKDLGGADTSPTQESELEIVLSQLAPLKRALLSAHALLSHLGLLPDGSGGGGGAGGEGEDGWEVSLLKPEHLLQYDAVAARALAVLPEAGRAEAQYRGGEGAGGRQQQPSLYSILNKTRTAAGSRCLKRWLQAPLLAPAAIRDRQSIVSLLRSDPSLLSALHECYGASSLTGTGRGSVFRGTPDLERTAQRFLSLPTSSSSSPARPRVGLRDLLEVYTAALTLGRLSDALSSLADATCPALDALLRLPLARVVAALARFQALVEEVVDVDRLVSTHGREVAVKPSFDPLLLSLRDQMEALTRRMEDTARRASKDLYGQAKDADKRVKLDWSAVHQHHLRVTKKDQRALKESGASLQIQTLSVQKHGQLFTTPSLKELSRRWAAHQAEYLQVQEALVAQAVSVGRTYVKQMQRGGRLLAAIDVFLSLAQVANELNWCSPTLLDDKDGTRRELHITQLRHPVVEAALPSAADFIPNDAHLSAASPTRDPPSQGTCLSLVTGPNCGGKSTYIRSVGIAVLLAQVGACVPATAMEWTLVDKVLCRVGASDNQLQGVSTFMAEMLETHALLAAATPRSLVIVDELGRGTSTFDGFGLAWAVAERLANSTAMQCRTLFATHFHELCDMEQALPPGRVQNLHFSAETPASHPATAASSDLVLTYRVRPGPCDRSFGVHVARLAKFPKEIVREAEARVEALQAGGLHALTSEQQARLAEKKRAWEDEEEGRLKRARAAARARQREAVEALAALPSLGDVALGEALEGVVALVEANAK</sequence>
<feature type="domain" description="DNA mismatch repair proteins mutS family" evidence="8">
    <location>
        <begin position="868"/>
        <end position="884"/>
    </location>
</feature>
<feature type="compositionally biased region" description="Polar residues" evidence="7">
    <location>
        <begin position="12"/>
        <end position="23"/>
    </location>
</feature>
<evidence type="ECO:0000256" key="1">
    <source>
        <dbReference type="ARBA" id="ARBA00006271"/>
    </source>
</evidence>
<keyword evidence="5" id="KW-0238">DNA-binding</keyword>
<organism evidence="9 10">
    <name type="scientific">Nannochloropsis salina CCMP1776</name>
    <dbReference type="NCBI Taxonomy" id="1027361"/>
    <lineage>
        <taxon>Eukaryota</taxon>
        <taxon>Sar</taxon>
        <taxon>Stramenopiles</taxon>
        <taxon>Ochrophyta</taxon>
        <taxon>Eustigmatophyceae</taxon>
        <taxon>Eustigmatales</taxon>
        <taxon>Monodopsidaceae</taxon>
        <taxon>Microchloropsis</taxon>
        <taxon>Microchloropsis salina</taxon>
    </lineage>
</organism>
<gene>
    <name evidence="9" type="ORF">NSK_008260</name>
</gene>
<comment type="similarity">
    <text evidence="1">Belongs to the DNA mismatch repair MutS family.</text>
</comment>
<evidence type="ECO:0000256" key="3">
    <source>
        <dbReference type="ARBA" id="ARBA00022763"/>
    </source>
</evidence>
<evidence type="ECO:0000256" key="7">
    <source>
        <dbReference type="SAM" id="MobiDB-lite"/>
    </source>
</evidence>
<dbReference type="SMART" id="SM00533">
    <property type="entry name" value="MUTSd"/>
    <property type="match status" value="1"/>
</dbReference>
<evidence type="ECO:0000313" key="10">
    <source>
        <dbReference type="Proteomes" id="UP000355283"/>
    </source>
</evidence>
<dbReference type="PANTHER" id="PTHR11361:SF35">
    <property type="entry name" value="DNA MISMATCH REPAIR PROTEIN MSH2"/>
    <property type="match status" value="1"/>
</dbReference>
<dbReference type="InterPro" id="IPR007861">
    <property type="entry name" value="DNA_mismatch_repair_MutS_clamp"/>
</dbReference>
<dbReference type="InterPro" id="IPR036187">
    <property type="entry name" value="DNA_mismatch_repair_MutS_sf"/>
</dbReference>
<dbReference type="InterPro" id="IPR027417">
    <property type="entry name" value="P-loop_NTPase"/>
</dbReference>
<keyword evidence="3" id="KW-0227">DNA damage</keyword>
<dbReference type="InterPro" id="IPR000432">
    <property type="entry name" value="DNA_mismatch_repair_MutS_C"/>
</dbReference>
<name>A0A4D9CV44_9STRA</name>
<dbReference type="GO" id="GO:0140664">
    <property type="term" value="F:ATP-dependent DNA damage sensor activity"/>
    <property type="evidence" value="ECO:0007669"/>
    <property type="project" value="InterPro"/>
</dbReference>
<comment type="caution">
    <text evidence="9">The sequence shown here is derived from an EMBL/GenBank/DDBJ whole genome shotgun (WGS) entry which is preliminary data.</text>
</comment>
<evidence type="ECO:0000259" key="8">
    <source>
        <dbReference type="PROSITE" id="PS00486"/>
    </source>
</evidence>
<dbReference type="InterPro" id="IPR036678">
    <property type="entry name" value="MutS_con_dom_sf"/>
</dbReference>
<dbReference type="SUPFAM" id="SSF52540">
    <property type="entry name" value="P-loop containing nucleoside triphosphate hydrolases"/>
    <property type="match status" value="1"/>
</dbReference>
<dbReference type="InterPro" id="IPR011184">
    <property type="entry name" value="DNA_mismatch_repair_Msh2"/>
</dbReference>
<evidence type="ECO:0000256" key="2">
    <source>
        <dbReference type="ARBA" id="ARBA00022741"/>
    </source>
</evidence>
<keyword evidence="2" id="KW-0547">Nucleotide-binding</keyword>
<evidence type="ECO:0000313" key="9">
    <source>
        <dbReference type="EMBL" id="TFJ80519.1"/>
    </source>
</evidence>
<feature type="compositionally biased region" description="Basic residues" evidence="7">
    <location>
        <begin position="1"/>
        <end position="11"/>
    </location>
</feature>
<dbReference type="SUPFAM" id="SSF48334">
    <property type="entry name" value="DNA repair protein MutS, domain III"/>
    <property type="match status" value="1"/>
</dbReference>
<dbReference type="Gene3D" id="3.40.1170.10">
    <property type="entry name" value="DNA repair protein MutS, domain I"/>
    <property type="match status" value="1"/>
</dbReference>
<dbReference type="Gene3D" id="3.40.50.300">
    <property type="entry name" value="P-loop containing nucleotide triphosphate hydrolases"/>
    <property type="match status" value="1"/>
</dbReference>
<dbReference type="Gene3D" id="3.30.420.110">
    <property type="entry name" value="MutS, connector domain"/>
    <property type="match status" value="1"/>
</dbReference>
<dbReference type="GO" id="GO:0006312">
    <property type="term" value="P:mitotic recombination"/>
    <property type="evidence" value="ECO:0007669"/>
    <property type="project" value="TreeGrafter"/>
</dbReference>
<dbReference type="Gene3D" id="1.10.1420.10">
    <property type="match status" value="2"/>
</dbReference>
<keyword evidence="10" id="KW-1185">Reference proteome</keyword>
<dbReference type="InterPro" id="IPR007696">
    <property type="entry name" value="DNA_mismatch_repair_MutS_core"/>
</dbReference>
<dbReference type="GO" id="GO:0006298">
    <property type="term" value="P:mismatch repair"/>
    <property type="evidence" value="ECO:0007669"/>
    <property type="project" value="InterPro"/>
</dbReference>
<evidence type="ECO:0000256" key="4">
    <source>
        <dbReference type="ARBA" id="ARBA00022840"/>
    </source>
</evidence>
<reference evidence="9 10" key="1">
    <citation type="submission" date="2019-01" db="EMBL/GenBank/DDBJ databases">
        <title>Nuclear Genome Assembly of the Microalgal Biofuel strain Nannochloropsis salina CCMP1776.</title>
        <authorList>
            <person name="Hovde B."/>
        </authorList>
    </citation>
    <scope>NUCLEOTIDE SEQUENCE [LARGE SCALE GENOMIC DNA]</scope>
    <source>
        <strain evidence="9 10">CCMP1776</strain>
    </source>
</reference>
<dbReference type="EMBL" id="SDOX01000166">
    <property type="protein sequence ID" value="TFJ80519.1"/>
    <property type="molecule type" value="Genomic_DNA"/>
</dbReference>
<dbReference type="SMART" id="SM00534">
    <property type="entry name" value="MUTSac"/>
    <property type="match status" value="1"/>
</dbReference>
<dbReference type="GO" id="GO:0032301">
    <property type="term" value="C:MutSalpha complex"/>
    <property type="evidence" value="ECO:0007669"/>
    <property type="project" value="TreeGrafter"/>
</dbReference>
<keyword evidence="4" id="KW-0067">ATP-binding</keyword>
<dbReference type="Proteomes" id="UP000355283">
    <property type="component" value="Unassembled WGS sequence"/>
</dbReference>
<dbReference type="Pfam" id="PF00488">
    <property type="entry name" value="MutS_V"/>
    <property type="match status" value="1"/>
</dbReference>
<dbReference type="PROSITE" id="PS00486">
    <property type="entry name" value="DNA_MISMATCH_REPAIR_2"/>
    <property type="match status" value="1"/>
</dbReference>
<evidence type="ECO:0000256" key="6">
    <source>
        <dbReference type="ARBA" id="ARBA00023204"/>
    </source>
</evidence>
<dbReference type="PIRSF" id="PIRSF005813">
    <property type="entry name" value="MSH2"/>
    <property type="match status" value="1"/>
</dbReference>
<dbReference type="Pfam" id="PF05192">
    <property type="entry name" value="MutS_III"/>
    <property type="match status" value="1"/>
</dbReference>
<dbReference type="InterPro" id="IPR016151">
    <property type="entry name" value="DNA_mismatch_repair_MutS_N"/>
</dbReference>
<dbReference type="Pfam" id="PF05190">
    <property type="entry name" value="MutS_IV"/>
    <property type="match status" value="1"/>
</dbReference>
<keyword evidence="6" id="KW-0234">DNA repair</keyword>
<dbReference type="GO" id="GO:0005524">
    <property type="term" value="F:ATP binding"/>
    <property type="evidence" value="ECO:0007669"/>
    <property type="project" value="UniProtKB-KW"/>
</dbReference>
<dbReference type="InterPro" id="IPR045076">
    <property type="entry name" value="MutS"/>
</dbReference>
<feature type="region of interest" description="Disordered" evidence="7">
    <location>
        <begin position="1"/>
        <end position="23"/>
    </location>
</feature>
<dbReference type="GO" id="GO:0030983">
    <property type="term" value="F:mismatched DNA binding"/>
    <property type="evidence" value="ECO:0007669"/>
    <property type="project" value="InterPro"/>
</dbReference>
<protein>
    <recommendedName>
        <fullName evidence="8">DNA mismatch repair proteins mutS family domain-containing protein</fullName>
    </recommendedName>
</protein>
<evidence type="ECO:0000256" key="5">
    <source>
        <dbReference type="ARBA" id="ARBA00023125"/>
    </source>
</evidence>
<dbReference type="PANTHER" id="PTHR11361">
    <property type="entry name" value="DNA MISMATCH REPAIR PROTEIN MUTS FAMILY MEMBER"/>
    <property type="match status" value="1"/>
</dbReference>
<accession>A0A4D9CV44</accession>
<dbReference type="OrthoDB" id="295033at2759"/>